<feature type="compositionally biased region" description="Basic and acidic residues" evidence="1">
    <location>
        <begin position="34"/>
        <end position="45"/>
    </location>
</feature>
<gene>
    <name evidence="2" type="ORF">R8Z52_19430</name>
</gene>
<evidence type="ECO:0000313" key="3">
    <source>
        <dbReference type="Proteomes" id="UP001304071"/>
    </source>
</evidence>
<dbReference type="Proteomes" id="UP001304071">
    <property type="component" value="Chromosome 2"/>
</dbReference>
<feature type="region of interest" description="Disordered" evidence="1">
    <location>
        <begin position="34"/>
        <end position="59"/>
    </location>
</feature>
<keyword evidence="3" id="KW-1185">Reference proteome</keyword>
<evidence type="ECO:0000256" key="1">
    <source>
        <dbReference type="SAM" id="MobiDB-lite"/>
    </source>
</evidence>
<dbReference type="RefSeq" id="WP_261897100.1">
    <property type="nucleotide sequence ID" value="NZ_AP024896.1"/>
</dbReference>
<proteinExistence type="predicted"/>
<feature type="compositionally biased region" description="Polar residues" evidence="1">
    <location>
        <begin position="48"/>
        <end position="59"/>
    </location>
</feature>
<reference evidence="2 3" key="1">
    <citation type="submission" date="2023-11" db="EMBL/GenBank/DDBJ databases">
        <title>Plant-associative lifestyle of Vibrio porteresiae and its evolutionary dynamics.</title>
        <authorList>
            <person name="Rameshkumar N."/>
            <person name="Kirti K."/>
        </authorList>
    </citation>
    <scope>NUCLEOTIDE SEQUENCE [LARGE SCALE GENOMIC DNA]</scope>
    <source>
        <strain evidence="2 3">MSSRF30</strain>
    </source>
</reference>
<organism evidence="2 3">
    <name type="scientific">Vibrio porteresiae DSM 19223</name>
    <dbReference type="NCBI Taxonomy" id="1123496"/>
    <lineage>
        <taxon>Bacteria</taxon>
        <taxon>Pseudomonadati</taxon>
        <taxon>Pseudomonadota</taxon>
        <taxon>Gammaproteobacteria</taxon>
        <taxon>Vibrionales</taxon>
        <taxon>Vibrionaceae</taxon>
        <taxon>Vibrio</taxon>
    </lineage>
</organism>
<accession>A0ABZ0QKX5</accession>
<sequence>MMKDFVETMKLRGQAAENIYFSQRDRDLIEKIHRHPEVLEQHKPPQDMNRSGQPESLEH</sequence>
<evidence type="ECO:0000313" key="2">
    <source>
        <dbReference type="EMBL" id="WPC76701.1"/>
    </source>
</evidence>
<protein>
    <submittedName>
        <fullName evidence="2">Uncharacterized protein</fullName>
    </submittedName>
</protein>
<dbReference type="EMBL" id="CP138204">
    <property type="protein sequence ID" value="WPC76701.1"/>
    <property type="molecule type" value="Genomic_DNA"/>
</dbReference>
<name>A0ABZ0QKX5_9VIBR</name>